<reference evidence="3" key="1">
    <citation type="submission" date="2016-09" db="EMBL/GenBank/DDBJ databases">
        <authorList>
            <person name="Wibberg D."/>
        </authorList>
    </citation>
    <scope>NUCLEOTIDE SEQUENCE [LARGE SCALE GENOMIC DNA]</scope>
</reference>
<dbReference type="InterPro" id="IPR032347">
    <property type="entry name" value="DUF4864"/>
</dbReference>
<dbReference type="RefSeq" id="WP_072702472.1">
    <property type="nucleotide sequence ID" value="NZ_FMJB01000011.1"/>
</dbReference>
<dbReference type="Proteomes" id="UP000184085">
    <property type="component" value="Unassembled WGS sequence"/>
</dbReference>
<keyword evidence="1" id="KW-0732">Signal</keyword>
<evidence type="ECO:0000313" key="2">
    <source>
        <dbReference type="EMBL" id="SCM65970.1"/>
    </source>
</evidence>
<gene>
    <name evidence="2" type="ORF">KARMA_0141</name>
</gene>
<protein>
    <recommendedName>
        <fullName evidence="4">Secreted protein</fullName>
    </recommendedName>
</protein>
<dbReference type="EMBL" id="FMJB01000011">
    <property type="protein sequence ID" value="SCM65970.1"/>
    <property type="molecule type" value="Genomic_DNA"/>
</dbReference>
<feature type="chain" id="PRO_5012499681" description="Secreted protein" evidence="1">
    <location>
        <begin position="21"/>
        <end position="133"/>
    </location>
</feature>
<evidence type="ECO:0000313" key="3">
    <source>
        <dbReference type="Proteomes" id="UP000184085"/>
    </source>
</evidence>
<evidence type="ECO:0000256" key="1">
    <source>
        <dbReference type="SAM" id="SignalP"/>
    </source>
</evidence>
<organism evidence="2 3">
    <name type="scientific">Donghicola eburneus</name>
    <dbReference type="NCBI Taxonomy" id="393278"/>
    <lineage>
        <taxon>Bacteria</taxon>
        <taxon>Pseudomonadati</taxon>
        <taxon>Pseudomonadota</taxon>
        <taxon>Alphaproteobacteria</taxon>
        <taxon>Rhodobacterales</taxon>
        <taxon>Roseobacteraceae</taxon>
        <taxon>Donghicola</taxon>
    </lineage>
</organism>
<dbReference type="AlphaFoldDB" id="A0A1M4MUY2"/>
<accession>A0A1M4MUY2</accession>
<dbReference type="Pfam" id="PF16156">
    <property type="entry name" value="DUF4864"/>
    <property type="match status" value="1"/>
</dbReference>
<evidence type="ECO:0008006" key="4">
    <source>
        <dbReference type="Google" id="ProtNLM"/>
    </source>
</evidence>
<sequence>MKTLTLAAALWLGLAMGAVAQSDDIRQTIRSQLDAFKSDDFATAYDYASPTIKNVFRNPEMFGHMVQHGYPMVWRPGAVVFLDIEERDGRIFQPVMIEDRSGKVHVLEYKMIQIENEWQIDGVRLLDSDGAIA</sequence>
<name>A0A1M4MUY2_9RHOB</name>
<feature type="signal peptide" evidence="1">
    <location>
        <begin position="1"/>
        <end position="20"/>
    </location>
</feature>
<proteinExistence type="predicted"/>
<keyword evidence="3" id="KW-1185">Reference proteome</keyword>